<comment type="caution">
    <text evidence="2">The sequence shown here is derived from an EMBL/GenBank/DDBJ whole genome shotgun (WGS) entry which is preliminary data.</text>
</comment>
<reference evidence="2" key="1">
    <citation type="journal article" date="2014" name="Front. Microbiol.">
        <title>High frequency of phylogenetically diverse reductive dehalogenase-homologous genes in deep subseafloor sedimentary metagenomes.</title>
        <authorList>
            <person name="Kawai M."/>
            <person name="Futagami T."/>
            <person name="Toyoda A."/>
            <person name="Takaki Y."/>
            <person name="Nishi S."/>
            <person name="Hori S."/>
            <person name="Arai W."/>
            <person name="Tsubouchi T."/>
            <person name="Morono Y."/>
            <person name="Uchiyama I."/>
            <person name="Ito T."/>
            <person name="Fujiyama A."/>
            <person name="Inagaki F."/>
            <person name="Takami H."/>
        </authorList>
    </citation>
    <scope>NUCLEOTIDE SEQUENCE</scope>
    <source>
        <strain evidence="2">Expedition CK06-06</strain>
    </source>
</reference>
<dbReference type="Pfam" id="PF08459">
    <property type="entry name" value="UvrC_RNaseH_dom"/>
    <property type="match status" value="1"/>
</dbReference>
<feature type="domain" description="UvrC family homology region profile" evidence="1">
    <location>
        <begin position="3"/>
        <end position="203"/>
    </location>
</feature>
<evidence type="ECO:0000259" key="1">
    <source>
        <dbReference type="PROSITE" id="PS50165"/>
    </source>
</evidence>
<dbReference type="Pfam" id="PF14520">
    <property type="entry name" value="HHH_5"/>
    <property type="match status" value="1"/>
</dbReference>
<sequence>AQDEEPGQIMTGFLNQFYDSATYIPHVILLQHLPDDIFVLERWLESKRGARVNLLVPQRGEKRRLVEMVAENARQGLEQLRLKRLADPETTAAALVELRDALHLPHAPQRVECYDISDIRGTSAVGSMVVFQGGHPMTAHYRRFRIKTVAGTDDYAMIQEVLRRRFKRVEGFKRPGKSGWTIVPDLVLIDGGKGHLSAARDAMRETGVDFIPVASIAKENEELFRPDIAVPIILARTSPALYLVQRIRDEAHRFALGYHRRVRRREAMASALDNIPGVGTKRKRALLRKFGAVKAIREADIDDIAAVMGMTRSLAQKVKEYL</sequence>
<dbReference type="Pfam" id="PF22920">
    <property type="entry name" value="UvrC_RNaseH"/>
    <property type="match status" value="1"/>
</dbReference>
<dbReference type="SUPFAM" id="SSF47781">
    <property type="entry name" value="RuvA domain 2-like"/>
    <property type="match status" value="1"/>
</dbReference>
<dbReference type="Gene3D" id="3.30.420.340">
    <property type="entry name" value="UvrC, RNAse H endonuclease domain"/>
    <property type="match status" value="1"/>
</dbReference>
<dbReference type="InterPro" id="IPR038476">
    <property type="entry name" value="UvrC_RNase_H_dom_sf"/>
</dbReference>
<accession>X0SWF9</accession>
<organism evidence="2">
    <name type="scientific">marine sediment metagenome</name>
    <dbReference type="NCBI Taxonomy" id="412755"/>
    <lineage>
        <taxon>unclassified sequences</taxon>
        <taxon>metagenomes</taxon>
        <taxon>ecological metagenomes</taxon>
    </lineage>
</organism>
<dbReference type="EMBL" id="BARS01003721">
    <property type="protein sequence ID" value="GAF85518.1"/>
    <property type="molecule type" value="Genomic_DNA"/>
</dbReference>
<protein>
    <recommendedName>
        <fullName evidence="1">UvrC family homology region profile domain-containing protein</fullName>
    </recommendedName>
</protein>
<dbReference type="PROSITE" id="PS50165">
    <property type="entry name" value="UVRC"/>
    <property type="match status" value="1"/>
</dbReference>
<dbReference type="PANTHER" id="PTHR30562">
    <property type="entry name" value="UVRC/OXIDOREDUCTASE"/>
    <property type="match status" value="1"/>
</dbReference>
<dbReference type="AlphaFoldDB" id="X0SWF9"/>
<dbReference type="GO" id="GO:0009381">
    <property type="term" value="F:excinuclease ABC activity"/>
    <property type="evidence" value="ECO:0007669"/>
    <property type="project" value="InterPro"/>
</dbReference>
<dbReference type="InterPro" id="IPR050066">
    <property type="entry name" value="UvrABC_protein_C"/>
</dbReference>
<proteinExistence type="predicted"/>
<gene>
    <name evidence="2" type="ORF">S01H1_07214</name>
</gene>
<dbReference type="GO" id="GO:0009380">
    <property type="term" value="C:excinuclease repair complex"/>
    <property type="evidence" value="ECO:0007669"/>
    <property type="project" value="TreeGrafter"/>
</dbReference>
<dbReference type="Gene3D" id="1.10.150.20">
    <property type="entry name" value="5' to 3' exonuclease, C-terminal subdomain"/>
    <property type="match status" value="1"/>
</dbReference>
<feature type="non-terminal residue" evidence="2">
    <location>
        <position position="1"/>
    </location>
</feature>
<dbReference type="InterPro" id="IPR001162">
    <property type="entry name" value="UvrC_RNase_H_dom"/>
</dbReference>
<evidence type="ECO:0000313" key="2">
    <source>
        <dbReference type="EMBL" id="GAF85518.1"/>
    </source>
</evidence>
<name>X0SWF9_9ZZZZ</name>
<dbReference type="GO" id="GO:0006974">
    <property type="term" value="P:DNA damage response"/>
    <property type="evidence" value="ECO:0007669"/>
    <property type="project" value="TreeGrafter"/>
</dbReference>
<dbReference type="PANTHER" id="PTHR30562:SF1">
    <property type="entry name" value="UVRABC SYSTEM PROTEIN C"/>
    <property type="match status" value="1"/>
</dbReference>
<dbReference type="InterPro" id="IPR010994">
    <property type="entry name" value="RuvA_2-like"/>
</dbReference>